<comment type="caution">
    <text evidence="3">The sequence shown here is derived from an EMBL/GenBank/DDBJ whole genome shotgun (WGS) entry which is preliminary data.</text>
</comment>
<accession>A0A3L9ZQB0</accession>
<evidence type="ECO:0000313" key="3">
    <source>
        <dbReference type="EMBL" id="RMA75191.1"/>
    </source>
</evidence>
<evidence type="ECO:0000256" key="2">
    <source>
        <dbReference type="SAM" id="Phobius"/>
    </source>
</evidence>
<keyword evidence="4" id="KW-1185">Reference proteome</keyword>
<feature type="coiled-coil region" evidence="1">
    <location>
        <begin position="110"/>
        <end position="137"/>
    </location>
</feature>
<dbReference type="OrthoDB" id="1447951at2"/>
<evidence type="ECO:0000313" key="4">
    <source>
        <dbReference type="Proteomes" id="UP000280368"/>
    </source>
</evidence>
<keyword evidence="1" id="KW-0175">Coiled coil</keyword>
<gene>
    <name evidence="3" type="ORF">BC961_2552</name>
</gene>
<keyword evidence="2" id="KW-1133">Transmembrane helix</keyword>
<organism evidence="3 4">
    <name type="scientific">Flavobacterium weaverense</name>
    <dbReference type="NCBI Taxonomy" id="271156"/>
    <lineage>
        <taxon>Bacteria</taxon>
        <taxon>Pseudomonadati</taxon>
        <taxon>Bacteroidota</taxon>
        <taxon>Flavobacteriia</taxon>
        <taxon>Flavobacteriales</taxon>
        <taxon>Flavobacteriaceae</taxon>
        <taxon>Flavobacterium</taxon>
    </lineage>
</organism>
<dbReference type="AlphaFoldDB" id="A0A3L9ZQB0"/>
<dbReference type="RefSeq" id="WP_121926117.1">
    <property type="nucleotide sequence ID" value="NZ_CBCSGA010000020.1"/>
</dbReference>
<feature type="transmembrane region" description="Helical" evidence="2">
    <location>
        <begin position="6"/>
        <end position="28"/>
    </location>
</feature>
<proteinExistence type="predicted"/>
<sequence length="169" mass="19671">MNPEIWGLVGTLTGAILVTASSVITTLISTKSSTKNQIILEKLKREELFRDFQRKNFLEIQDILSKIYRYITVLHIEDLKNYKITKEWQKGMLNDETNDNLLISNRNLCILSERVQNDNLRNQLKQIRTKMNSVSKTVSPSESNDKMFQLVADFDKIMNDLGVELRKNY</sequence>
<evidence type="ECO:0000256" key="1">
    <source>
        <dbReference type="SAM" id="Coils"/>
    </source>
</evidence>
<dbReference type="EMBL" id="REFH01000010">
    <property type="protein sequence ID" value="RMA75191.1"/>
    <property type="molecule type" value="Genomic_DNA"/>
</dbReference>
<reference evidence="3 4" key="1">
    <citation type="submission" date="2018-10" db="EMBL/GenBank/DDBJ databases">
        <title>Genomic Encyclopedia of Archaeal and Bacterial Type Strains, Phase II (KMG-II): from individual species to whole genera.</title>
        <authorList>
            <person name="Goeker M."/>
        </authorList>
    </citation>
    <scope>NUCLEOTIDE SEQUENCE [LARGE SCALE GENOMIC DNA]</scope>
    <source>
        <strain evidence="3 4">DSM 19727</strain>
    </source>
</reference>
<keyword evidence="2" id="KW-0812">Transmembrane</keyword>
<dbReference type="Proteomes" id="UP000280368">
    <property type="component" value="Unassembled WGS sequence"/>
</dbReference>
<name>A0A3L9ZQB0_9FLAO</name>
<keyword evidence="2" id="KW-0472">Membrane</keyword>
<protein>
    <submittedName>
        <fullName evidence="3">Uncharacterized protein</fullName>
    </submittedName>
</protein>